<gene>
    <name evidence="5" type="ORF">G3R41_15535</name>
    <name evidence="4" type="ORF">GCU67_14885</name>
</gene>
<feature type="compositionally biased region" description="Low complexity" evidence="2">
    <location>
        <begin position="48"/>
        <end position="77"/>
    </location>
</feature>
<name>A0A6P0HBF0_9ACTN</name>
<dbReference type="EMBL" id="JAAGWB010000043">
    <property type="protein sequence ID" value="NEN52329.1"/>
    <property type="molecule type" value="Genomic_DNA"/>
</dbReference>
<evidence type="ECO:0000313" key="6">
    <source>
        <dbReference type="Proteomes" id="UP000468828"/>
    </source>
</evidence>
<dbReference type="CDD" id="cd05829">
    <property type="entry name" value="Sortase_F"/>
    <property type="match status" value="1"/>
</dbReference>
<keyword evidence="1" id="KW-0378">Hydrolase</keyword>
<evidence type="ECO:0000313" key="5">
    <source>
        <dbReference type="EMBL" id="NEN52329.1"/>
    </source>
</evidence>
<dbReference type="InterPro" id="IPR042001">
    <property type="entry name" value="Sortase_F"/>
</dbReference>
<feature type="region of interest" description="Disordered" evidence="2">
    <location>
        <begin position="48"/>
        <end position="87"/>
    </location>
</feature>
<accession>A0A6P0HBF0</accession>
<keyword evidence="6" id="KW-1185">Reference proteome</keyword>
<dbReference type="Gene3D" id="2.40.260.10">
    <property type="entry name" value="Sortase"/>
    <property type="match status" value="1"/>
</dbReference>
<dbReference type="EMBL" id="JAAGWH010000041">
    <property type="protein sequence ID" value="NEK95441.1"/>
    <property type="molecule type" value="Genomic_DNA"/>
</dbReference>
<comment type="caution">
    <text evidence="5">The sequence shown here is derived from an EMBL/GenBank/DDBJ whole genome shotgun (WGS) entry which is preliminary data.</text>
</comment>
<dbReference type="AlphaFoldDB" id="A0A6P0HBF0"/>
<feature type="transmembrane region" description="Helical" evidence="3">
    <location>
        <begin position="25"/>
        <end position="44"/>
    </location>
</feature>
<evidence type="ECO:0000256" key="3">
    <source>
        <dbReference type="SAM" id="Phobius"/>
    </source>
</evidence>
<sequence length="249" mass="25027">MFRPSPPGRTVVSEPTGRRPRSRTWTLLAVVLAVVALVAVVVAVTGQQRAPQPAAAGDPGTTSAAPSSAAPSTAAPSPVAPAAPPAATSTAPAEKVAAPVSLAVPSIGVTSDLLQLGLNDDGTVEVPPLGPNDQAGWYERGPAPGAVGPALLLGHVDSAAAGPGVFFDLGAVQPGDEVEVTRADGTVAVFAVDRVEVHPKDDFPTIEVYGNTPDAQLRLITCGGAFDSAARSYEDNVIVFATMTGTRAA</sequence>
<keyword evidence="3" id="KW-0812">Transmembrane</keyword>
<proteinExistence type="predicted"/>
<evidence type="ECO:0000256" key="2">
    <source>
        <dbReference type="SAM" id="MobiDB-lite"/>
    </source>
</evidence>
<keyword evidence="3" id="KW-1133">Transmembrane helix</keyword>
<evidence type="ECO:0000313" key="7">
    <source>
        <dbReference type="Proteomes" id="UP000471152"/>
    </source>
</evidence>
<dbReference type="SUPFAM" id="SSF63817">
    <property type="entry name" value="Sortase"/>
    <property type="match status" value="1"/>
</dbReference>
<dbReference type="InterPro" id="IPR023365">
    <property type="entry name" value="Sortase_dom-sf"/>
</dbReference>
<reference evidence="4 6" key="1">
    <citation type="submission" date="2020-01" db="EMBL/GenBank/DDBJ databases">
        <title>the WGS Modestobacter muralis CPCC 204518.</title>
        <authorList>
            <person name="Jiang Z."/>
        </authorList>
    </citation>
    <scope>NUCLEOTIDE SEQUENCE [LARGE SCALE GENOMIC DNA]</scope>
    <source>
        <strain evidence="4 6">DSM 100205</strain>
    </source>
</reference>
<dbReference type="Proteomes" id="UP000468828">
    <property type="component" value="Unassembled WGS sequence"/>
</dbReference>
<dbReference type="NCBIfam" id="NF033748">
    <property type="entry name" value="class_F_sortase"/>
    <property type="match status" value="1"/>
</dbReference>
<evidence type="ECO:0000256" key="1">
    <source>
        <dbReference type="ARBA" id="ARBA00022801"/>
    </source>
</evidence>
<dbReference type="Proteomes" id="UP000471152">
    <property type="component" value="Unassembled WGS sequence"/>
</dbReference>
<dbReference type="Pfam" id="PF04203">
    <property type="entry name" value="Sortase"/>
    <property type="match status" value="1"/>
</dbReference>
<dbReference type="InterPro" id="IPR005754">
    <property type="entry name" value="Sortase"/>
</dbReference>
<dbReference type="GO" id="GO:0016787">
    <property type="term" value="F:hydrolase activity"/>
    <property type="evidence" value="ECO:0007669"/>
    <property type="project" value="UniProtKB-KW"/>
</dbReference>
<keyword evidence="3" id="KW-0472">Membrane</keyword>
<reference evidence="5 7" key="2">
    <citation type="submission" date="2020-02" db="EMBL/GenBank/DDBJ databases">
        <title>The WGS of Modestobacter muralis DSM 100205.</title>
        <authorList>
            <person name="Jiang Z."/>
        </authorList>
    </citation>
    <scope>NUCLEOTIDE SEQUENCE [LARGE SCALE GENOMIC DNA]</scope>
    <source>
        <strain evidence="5 7">DSM 100205</strain>
    </source>
</reference>
<organism evidence="5 7">
    <name type="scientific">Modestobacter muralis</name>
    <dbReference type="NCBI Taxonomy" id="1608614"/>
    <lineage>
        <taxon>Bacteria</taxon>
        <taxon>Bacillati</taxon>
        <taxon>Actinomycetota</taxon>
        <taxon>Actinomycetes</taxon>
        <taxon>Geodermatophilales</taxon>
        <taxon>Geodermatophilaceae</taxon>
        <taxon>Modestobacter</taxon>
    </lineage>
</organism>
<feature type="region of interest" description="Disordered" evidence="2">
    <location>
        <begin position="1"/>
        <end position="20"/>
    </location>
</feature>
<protein>
    <submittedName>
        <fullName evidence="5">Class F sortase</fullName>
    </submittedName>
</protein>
<evidence type="ECO:0000313" key="4">
    <source>
        <dbReference type="EMBL" id="NEK95441.1"/>
    </source>
</evidence>